<dbReference type="InterPro" id="IPR054524">
    <property type="entry name" value="Ssol_1539-like_N_2"/>
</dbReference>
<dbReference type="Proteomes" id="UP000001404">
    <property type="component" value="Chromosome"/>
</dbReference>
<dbReference type="Pfam" id="PF22445">
    <property type="entry name" value="Ssol_1539-like_2nd"/>
    <property type="match status" value="1"/>
</dbReference>
<proteinExistence type="predicted"/>
<feature type="region of interest" description="Disordered" evidence="1">
    <location>
        <begin position="109"/>
        <end position="146"/>
    </location>
</feature>
<evidence type="ECO:0000256" key="1">
    <source>
        <dbReference type="SAM" id="MobiDB-lite"/>
    </source>
</evidence>
<protein>
    <recommendedName>
        <fullName evidence="2">Ssol-1539-like N-teminal second subdomain domain-containing protein</fullName>
    </recommendedName>
</protein>
<sequence>MKQIKEEIGAKEVSDSDIQEYSLISTIPYLRQLVDEGKISVRTAYELYKKAKDKLQKITSLPKYERDQLLTTKEGRKILLERDDLLQLILDHKMAVSQAINKIKTEEKLKKTKGSKPRAKEEEENENEDEGEKVETIDREDSESDEYPFVEEWAQAQKEEEDKQQLTPQFNVNEINNDLESYLKQLVTEGFVELDKTKLYLVTLDGKTYLINARAVNELKSGKGVGKYKKLEEFIQSKGLGFYDPEEGAYSISFQLLA</sequence>
<name>D2PDN9_SACI9</name>
<feature type="domain" description="Ssol-1539-like N-teminal second subdomain" evidence="2">
    <location>
        <begin position="38"/>
        <end position="82"/>
    </location>
</feature>
<accession>D2PDN9</accession>
<dbReference type="KEGG" id="sii:LD85_2158"/>
<reference evidence="4" key="1">
    <citation type="journal article" date="2009" name="Proc. Natl. Acad. Sci. U.S.A.">
        <title>Biogeography of the Sulfolobus islandicus pan-genome.</title>
        <authorList>
            <person name="Reno M.L."/>
            <person name="Held N.L."/>
            <person name="Fields C.J."/>
            <person name="Burke P.V."/>
            <person name="Whitaker R.J."/>
        </authorList>
    </citation>
    <scope>NUCLEOTIDE SEQUENCE [LARGE SCALE GENOMIC DNA]</scope>
    <source>
        <strain evidence="4">L.D.8.5 / Lassen #2</strain>
    </source>
</reference>
<evidence type="ECO:0000313" key="3">
    <source>
        <dbReference type="EMBL" id="ADB87809.1"/>
    </source>
</evidence>
<organism evidence="3 4">
    <name type="scientific">Saccharolobus islandicus (strain L.D.8.5 / Lassen #2)</name>
    <name type="common">Sulfolobus islandicus</name>
    <dbReference type="NCBI Taxonomy" id="425944"/>
    <lineage>
        <taxon>Archaea</taxon>
        <taxon>Thermoproteota</taxon>
        <taxon>Thermoprotei</taxon>
        <taxon>Sulfolobales</taxon>
        <taxon>Sulfolobaceae</taxon>
        <taxon>Saccharolobus</taxon>
    </lineage>
</organism>
<dbReference type="RefSeq" id="WP_012953059.1">
    <property type="nucleotide sequence ID" value="NC_013769.1"/>
</dbReference>
<dbReference type="AlphaFoldDB" id="D2PDN9"/>
<evidence type="ECO:0000259" key="2">
    <source>
        <dbReference type="Pfam" id="PF22445"/>
    </source>
</evidence>
<dbReference type="EMBL" id="CP001731">
    <property type="protein sequence ID" value="ADB87809.1"/>
    <property type="molecule type" value="Genomic_DNA"/>
</dbReference>
<gene>
    <name evidence="3" type="ordered locus">LD85_2158</name>
</gene>
<evidence type="ECO:0000313" key="4">
    <source>
        <dbReference type="Proteomes" id="UP000001404"/>
    </source>
</evidence>
<feature type="compositionally biased region" description="Acidic residues" evidence="1">
    <location>
        <begin position="122"/>
        <end position="132"/>
    </location>
</feature>
<dbReference type="HOGENOM" id="CLU_1076133_0_0_2"/>